<evidence type="ECO:0000313" key="5">
    <source>
        <dbReference type="Proteomes" id="UP000076023"/>
    </source>
</evidence>
<dbReference type="RefSeq" id="WP_084400098.1">
    <property type="nucleotide sequence ID" value="NZ_BDCO01000002.1"/>
</dbReference>
<dbReference type="STRING" id="690879.TSACC_266"/>
<dbReference type="GO" id="GO:0015276">
    <property type="term" value="F:ligand-gated monoatomic ion channel activity"/>
    <property type="evidence" value="ECO:0007669"/>
    <property type="project" value="InterPro"/>
</dbReference>
<name>A0A146G2G3_TERSA</name>
<evidence type="ECO:0000259" key="2">
    <source>
        <dbReference type="SMART" id="SM00062"/>
    </source>
</evidence>
<comment type="caution">
    <text evidence="4">The sequence shown here is derived from an EMBL/GenBank/DDBJ whole genome shotgun (WGS) entry which is preliminary data.</text>
</comment>
<dbReference type="InParanoid" id="A0A146G2G3"/>
<dbReference type="Pfam" id="PF00497">
    <property type="entry name" value="SBP_bac_3"/>
    <property type="match status" value="1"/>
</dbReference>
<protein>
    <submittedName>
        <fullName evidence="4">Polar amino acid transport system substrate-binding protein</fullName>
    </submittedName>
</protein>
<dbReference type="CDD" id="cd13629">
    <property type="entry name" value="PBP2_Dsm1740"/>
    <property type="match status" value="1"/>
</dbReference>
<dbReference type="PANTHER" id="PTHR35936">
    <property type="entry name" value="MEMBRANE-BOUND LYTIC MUREIN TRANSGLYCOSYLASE F"/>
    <property type="match status" value="1"/>
</dbReference>
<dbReference type="PROSITE" id="PS51257">
    <property type="entry name" value="PROKAR_LIPOPROTEIN"/>
    <property type="match status" value="1"/>
</dbReference>
<evidence type="ECO:0000259" key="3">
    <source>
        <dbReference type="SMART" id="SM00079"/>
    </source>
</evidence>
<dbReference type="Gene3D" id="3.40.190.10">
    <property type="entry name" value="Periplasmic binding protein-like II"/>
    <property type="match status" value="2"/>
</dbReference>
<evidence type="ECO:0000256" key="1">
    <source>
        <dbReference type="ARBA" id="ARBA00022729"/>
    </source>
</evidence>
<reference evidence="5" key="1">
    <citation type="journal article" date="2017" name="Genome Announc.">
        <title>Draft Genome Sequence of Terrimicrobium sacchariphilum NM-5T, a Facultative Anaerobic Soil Bacterium of the Class Spartobacteria.</title>
        <authorList>
            <person name="Qiu Y.L."/>
            <person name="Tourlousse D.M."/>
            <person name="Matsuura N."/>
            <person name="Ohashi A."/>
            <person name="Sekiguchi Y."/>
        </authorList>
    </citation>
    <scope>NUCLEOTIDE SEQUENCE [LARGE SCALE GENOMIC DNA]</scope>
    <source>
        <strain evidence="5">NM-5</strain>
    </source>
</reference>
<feature type="domain" description="Ionotropic glutamate receptor C-terminal" evidence="3">
    <location>
        <begin position="37"/>
        <end position="257"/>
    </location>
</feature>
<proteinExistence type="predicted"/>
<dbReference type="FunCoup" id="A0A146G2G3">
    <property type="interactions" value="142"/>
</dbReference>
<dbReference type="AlphaFoldDB" id="A0A146G2G3"/>
<keyword evidence="1" id="KW-0732">Signal</keyword>
<feature type="domain" description="Solute-binding protein family 3/N-terminal" evidence="2">
    <location>
        <begin position="37"/>
        <end position="258"/>
    </location>
</feature>
<dbReference type="SMART" id="SM00079">
    <property type="entry name" value="PBPe"/>
    <property type="match status" value="1"/>
</dbReference>
<organism evidence="4 5">
    <name type="scientific">Terrimicrobium sacchariphilum</name>
    <dbReference type="NCBI Taxonomy" id="690879"/>
    <lineage>
        <taxon>Bacteria</taxon>
        <taxon>Pseudomonadati</taxon>
        <taxon>Verrucomicrobiota</taxon>
        <taxon>Terrimicrobiia</taxon>
        <taxon>Terrimicrobiales</taxon>
        <taxon>Terrimicrobiaceae</taxon>
        <taxon>Terrimicrobium</taxon>
    </lineage>
</organism>
<dbReference type="SMART" id="SM00062">
    <property type="entry name" value="PBPb"/>
    <property type="match status" value="1"/>
</dbReference>
<gene>
    <name evidence="4" type="ORF">TSACC_266</name>
</gene>
<dbReference type="SUPFAM" id="SSF53850">
    <property type="entry name" value="Periplasmic binding protein-like II"/>
    <property type="match status" value="1"/>
</dbReference>
<dbReference type="InterPro" id="IPR001320">
    <property type="entry name" value="Iontro_rcpt_C"/>
</dbReference>
<dbReference type="EMBL" id="BDCO01000002">
    <property type="protein sequence ID" value="GAT31672.1"/>
    <property type="molecule type" value="Genomic_DNA"/>
</dbReference>
<evidence type="ECO:0000313" key="4">
    <source>
        <dbReference type="EMBL" id="GAT31672.1"/>
    </source>
</evidence>
<dbReference type="InterPro" id="IPR001638">
    <property type="entry name" value="Solute-binding_3/MltF_N"/>
</dbReference>
<dbReference type="GO" id="GO:0016020">
    <property type="term" value="C:membrane"/>
    <property type="evidence" value="ECO:0007669"/>
    <property type="project" value="InterPro"/>
</dbReference>
<dbReference type="OrthoDB" id="9774451at2"/>
<dbReference type="Proteomes" id="UP000076023">
    <property type="component" value="Unassembled WGS sequence"/>
</dbReference>
<sequence length="271" mass="29349">MKLTQNVPRRTFLFYTGGAIAAVLAGCGKSGESGQKPLIVGMDLSYPPFEMVDPSGNPAGVSVDLAKALAESLGRELKIENIPFVGLIPTLQNGRLDCVISSLSDTPARREAISFSAPYVTVGLALLVGKNSPVQSIADLDQPGRTIVVRQGTTGEIWARKNLKQAKILAVDKENSAVLEVSQGRADAFIYDQMSVWKNSQENPTTTRALLQPVEEQHWAIGLRKGNEELKSQIDAFLTTFRQKGGFQALGDKYLPAQKKAFAEQGVPFVF</sequence>
<keyword evidence="5" id="KW-1185">Reference proteome</keyword>
<dbReference type="PANTHER" id="PTHR35936:SF17">
    <property type="entry name" value="ARGININE-BINDING EXTRACELLULAR PROTEIN ARTP"/>
    <property type="match status" value="1"/>
</dbReference>
<accession>A0A146G2G3</accession>